<gene>
    <name evidence="2" type="ORF">H0H81_000832</name>
</gene>
<evidence type="ECO:0000313" key="2">
    <source>
        <dbReference type="EMBL" id="KAG5650087.1"/>
    </source>
</evidence>
<evidence type="ECO:0000313" key="3">
    <source>
        <dbReference type="Proteomes" id="UP000717328"/>
    </source>
</evidence>
<dbReference type="AlphaFoldDB" id="A0A9P7GGA1"/>
<accession>A0A9P7GGA1</accession>
<comment type="caution">
    <text evidence="2">The sequence shown here is derived from an EMBL/GenBank/DDBJ whole genome shotgun (WGS) entry which is preliminary data.</text>
</comment>
<dbReference type="OrthoDB" id="3049185at2759"/>
<dbReference type="Proteomes" id="UP000717328">
    <property type="component" value="Unassembled WGS sequence"/>
</dbReference>
<proteinExistence type="predicted"/>
<keyword evidence="1" id="KW-0175">Coiled coil</keyword>
<protein>
    <submittedName>
        <fullName evidence="2">Uncharacterized protein</fullName>
    </submittedName>
</protein>
<keyword evidence="3" id="KW-1185">Reference proteome</keyword>
<sequence>MTHTSDLPQSYAFLFPPKKTRVDAWKPMLEARIGTNSLLEEFFLKTLHYYKCSKGTEHEFVIAEIRRRNHDNEVHFLRLERASGHSKLHVRIPSDPSTQSFQDSISSRATMGSTSVSRASSQNFDAVDTVVEVDSSSDELMYTITFQDSNDHVLPLMDLAIAADVAHNLNEHYQLGNAQCYWWADTLVAILEGQVDPKYRTKQERNRDSKGGRCRKEGSFRLIRQFVPIQIHERDLKTDYAKMFKDSKAEVENLYRQRVSDLPAERQRRLEAEDRERAAEEKVKKMEQRILQLEEKMRNAGNNAEMLRA</sequence>
<name>A0A9P7GGA1_9AGAR</name>
<feature type="coiled-coil region" evidence="1">
    <location>
        <begin position="269"/>
        <end position="303"/>
    </location>
</feature>
<dbReference type="EMBL" id="JABCKI010000565">
    <property type="protein sequence ID" value="KAG5650087.1"/>
    <property type="molecule type" value="Genomic_DNA"/>
</dbReference>
<evidence type="ECO:0000256" key="1">
    <source>
        <dbReference type="SAM" id="Coils"/>
    </source>
</evidence>
<reference evidence="2" key="1">
    <citation type="submission" date="2021-02" db="EMBL/GenBank/DDBJ databases">
        <authorList>
            <person name="Nieuwenhuis M."/>
            <person name="Van De Peppel L.J.J."/>
        </authorList>
    </citation>
    <scope>NUCLEOTIDE SEQUENCE</scope>
    <source>
        <strain evidence="2">D49</strain>
    </source>
</reference>
<reference evidence="2" key="2">
    <citation type="submission" date="2021-10" db="EMBL/GenBank/DDBJ databases">
        <title>Phylogenomics reveals ancestral predisposition of the termite-cultivated fungus Termitomyces towards a domesticated lifestyle.</title>
        <authorList>
            <person name="Auxier B."/>
            <person name="Grum-Grzhimaylo A."/>
            <person name="Cardenas M.E."/>
            <person name="Lodge J.D."/>
            <person name="Laessoe T."/>
            <person name="Pedersen O."/>
            <person name="Smith M.E."/>
            <person name="Kuyper T.W."/>
            <person name="Franco-Molano E.A."/>
            <person name="Baroni T.J."/>
            <person name="Aanen D.K."/>
        </authorList>
    </citation>
    <scope>NUCLEOTIDE SEQUENCE</scope>
    <source>
        <strain evidence="2">D49</strain>
    </source>
</reference>
<organism evidence="2 3">
    <name type="scientific">Sphagnurus paluster</name>
    <dbReference type="NCBI Taxonomy" id="117069"/>
    <lineage>
        <taxon>Eukaryota</taxon>
        <taxon>Fungi</taxon>
        <taxon>Dikarya</taxon>
        <taxon>Basidiomycota</taxon>
        <taxon>Agaricomycotina</taxon>
        <taxon>Agaricomycetes</taxon>
        <taxon>Agaricomycetidae</taxon>
        <taxon>Agaricales</taxon>
        <taxon>Tricholomatineae</taxon>
        <taxon>Lyophyllaceae</taxon>
        <taxon>Sphagnurus</taxon>
    </lineage>
</organism>